<dbReference type="InterPro" id="IPR000212">
    <property type="entry name" value="DNA_helicase_UvrD/REP"/>
</dbReference>
<reference evidence="3 4" key="1">
    <citation type="submission" date="2006-05" db="EMBL/GenBank/DDBJ databases">
        <authorList>
            <person name="King G."/>
            <person name="Ferriera S."/>
            <person name="Johnson J."/>
            <person name="Kravitz S."/>
            <person name="Beeson K."/>
            <person name="Sutton G."/>
            <person name="Rogers Y.-H."/>
            <person name="Friedman R."/>
            <person name="Frazier M."/>
            <person name="Venter J.C."/>
        </authorList>
    </citation>
    <scope>NUCLEOTIDE SEQUENCE [LARGE SCALE GENOMIC DNA]</scope>
    <source>
        <strain evidence="4">ATCC 25650 / DSM 13394 / JCM 20685 / NBRC 16684 / NCIMB 2208 / IAM 12614 / B1</strain>
    </source>
</reference>
<evidence type="ECO:0000256" key="1">
    <source>
        <dbReference type="ARBA" id="ARBA00034923"/>
    </source>
</evidence>
<evidence type="ECO:0000313" key="3">
    <source>
        <dbReference type="EMBL" id="EAV43546.1"/>
    </source>
</evidence>
<comment type="caution">
    <text evidence="3">The sequence shown here is derived from an EMBL/GenBank/DDBJ whole genome shotgun (WGS) entry which is preliminary data.</text>
</comment>
<dbReference type="GO" id="GO:0000725">
    <property type="term" value="P:recombinational repair"/>
    <property type="evidence" value="ECO:0007669"/>
    <property type="project" value="TreeGrafter"/>
</dbReference>
<name>A0NUE4_ROSAI</name>
<proteinExistence type="predicted"/>
<dbReference type="InterPro" id="IPR027417">
    <property type="entry name" value="P-loop_NTPase"/>
</dbReference>
<feature type="domain" description="UvrD-like helicase C-terminal" evidence="2">
    <location>
        <begin position="573"/>
        <end position="620"/>
    </location>
</feature>
<dbReference type="PANTHER" id="PTHR11070:SF2">
    <property type="entry name" value="ATP-DEPENDENT DNA HELICASE SRS2"/>
    <property type="match status" value="1"/>
</dbReference>
<dbReference type="OrthoDB" id="7066673at2"/>
<dbReference type="Gene3D" id="3.40.50.300">
    <property type="entry name" value="P-loop containing nucleotide triphosphate hydrolases"/>
    <property type="match status" value="2"/>
</dbReference>
<dbReference type="GO" id="GO:0043138">
    <property type="term" value="F:3'-5' DNA helicase activity"/>
    <property type="evidence" value="ECO:0007669"/>
    <property type="project" value="TreeGrafter"/>
</dbReference>
<evidence type="ECO:0000259" key="2">
    <source>
        <dbReference type="Pfam" id="PF13538"/>
    </source>
</evidence>
<gene>
    <name evidence="3" type="ORF">SIAM614_02676</name>
</gene>
<protein>
    <recommendedName>
        <fullName evidence="1">DNA 3'-5' helicase II</fullName>
    </recommendedName>
</protein>
<dbReference type="GeneID" id="68847065"/>
<dbReference type="InterPro" id="IPR027785">
    <property type="entry name" value="UvrD-like_helicase_C"/>
</dbReference>
<dbReference type="GO" id="GO:0005524">
    <property type="term" value="F:ATP binding"/>
    <property type="evidence" value="ECO:0007669"/>
    <property type="project" value="InterPro"/>
</dbReference>
<dbReference type="Pfam" id="PF13538">
    <property type="entry name" value="UvrD_C_2"/>
    <property type="match status" value="1"/>
</dbReference>
<dbReference type="RefSeq" id="WP_006935363.1">
    <property type="nucleotide sequence ID" value="NZ_AAUW01000009.1"/>
</dbReference>
<dbReference type="PANTHER" id="PTHR11070">
    <property type="entry name" value="UVRD / RECB / PCRA DNA HELICASE FAMILY MEMBER"/>
    <property type="match status" value="1"/>
</dbReference>
<dbReference type="eggNOG" id="COG3972">
    <property type="taxonomic scope" value="Bacteria"/>
</dbReference>
<dbReference type="SUPFAM" id="SSF52540">
    <property type="entry name" value="P-loop containing nucleoside triphosphate hydrolases"/>
    <property type="match status" value="1"/>
</dbReference>
<dbReference type="EMBL" id="AAUW01000009">
    <property type="protein sequence ID" value="EAV43546.1"/>
    <property type="molecule type" value="Genomic_DNA"/>
</dbReference>
<evidence type="ECO:0000313" key="4">
    <source>
        <dbReference type="Proteomes" id="UP000004848"/>
    </source>
</evidence>
<dbReference type="Proteomes" id="UP000004848">
    <property type="component" value="Unassembled WGS sequence"/>
</dbReference>
<dbReference type="GO" id="GO:0003677">
    <property type="term" value="F:DNA binding"/>
    <property type="evidence" value="ECO:0007669"/>
    <property type="project" value="InterPro"/>
</dbReference>
<dbReference type="AlphaFoldDB" id="A0NUE4"/>
<organism evidence="3 4">
    <name type="scientific">Roseibium aggregatum (strain ATCC 25650 / DSM 13394 / JCM 20685 / NBRC 16684 / NCIMB 2208 / IAM 12614 / B1)</name>
    <name type="common">Stappia aggregata</name>
    <dbReference type="NCBI Taxonomy" id="384765"/>
    <lineage>
        <taxon>Bacteria</taxon>
        <taxon>Pseudomonadati</taxon>
        <taxon>Pseudomonadota</taxon>
        <taxon>Alphaproteobacteria</taxon>
        <taxon>Hyphomicrobiales</taxon>
        <taxon>Stappiaceae</taxon>
        <taxon>Roseibium</taxon>
    </lineage>
</organism>
<sequence length="710" mass="78673">MEIIRGSARKPVSTDRLVEIFENNFASSEGVLYVGYPVLSSSDESVSIDALLISRDHGVVAINLVEGKDAEAFGELQDDIASLLDAKFKQHKVLRKGRRLLAIPETLTYAPLLDTDEDEDAHRLVNDTNIVDAIKSIEWADSHLYESVLSVIQSISTIRRNRRRRTNVRADSHGAALQALEDSIANLDARQSKAVIETVEGVQRIRGLAGSGKTIVLALKAAYLHSQNPDWKIAVTFNTRSLKEQFLRLIETFVVEQTGEQPNDNIEVINAWGAPGGASRTGIYYQFCVENGATYQDFQQAKNRYGYNKAFAGATSSAMSEVKTIAPMYDAILVDEAQDFDPSFLQLCYHSLTAEKRLVYAYDELQSLTDASLPAPEEIFGVDTQGKPLVTFDGSVASQDIILDKCYRNSRPVLASAHALGFGIYREPDKKLGTGLTQMFDRAELWTDVGYEVLAGQLEDDHSVTLSRTKSASPEFLENPGKVDELILFKHFDGEGEQAQWVADQIIKNLTEDELRPEDIIVINPDPISTAKQVGRIRKILFDKGIPSHLAGVDTSGDVFFKPDEGSVAFTGIFRAKGNEAGMVYVINAQDCYSSFGEIGKVRNRLFTAMTRSKAWVRVVGHGANMEALTREYAAIAKNDYRLEFVYPNEKLRARLRVVNRDMSAEEKQKVKSAKQTVSTLVQQLAAGDVQLDDLPEGDLQALRELLGTQ</sequence>
<accession>A0NUE4</accession>